<keyword evidence="6" id="KW-0325">Glycoprotein</keyword>
<dbReference type="GO" id="GO:0042101">
    <property type="term" value="C:T cell receptor complex"/>
    <property type="evidence" value="ECO:0007669"/>
    <property type="project" value="UniProtKB-KW"/>
</dbReference>
<reference evidence="11" key="2">
    <citation type="submission" date="2025-08" db="UniProtKB">
        <authorList>
            <consortium name="Ensembl"/>
        </authorList>
    </citation>
    <scope>IDENTIFICATION</scope>
</reference>
<feature type="chain" id="PRO_5021380414" description="Ig-like domain-containing protein" evidence="9">
    <location>
        <begin position="22"/>
        <end position="148"/>
    </location>
</feature>
<protein>
    <recommendedName>
        <fullName evidence="10">Ig-like domain-containing protein</fullName>
    </recommendedName>
</protein>
<evidence type="ECO:0000256" key="5">
    <source>
        <dbReference type="ARBA" id="ARBA00023157"/>
    </source>
</evidence>
<dbReference type="InterPro" id="IPR013783">
    <property type="entry name" value="Ig-like_fold"/>
</dbReference>
<comment type="subunit">
    <text evidence="7">Alpha-beta TR is a heterodimer composed of an alpha and beta chain; disulfide-linked. The alpha-beta TR is associated with the transmembrane signaling CD3 coreceptor proteins to form the TR-CD3 (TcR or TCR). The assembly of alpha-beta TR heterodimers with CD3 occurs in the endoplasmic reticulum where a single alpha-beta TR heterodimer associates with one CD3D-CD3E heterodimer, one CD3G-CD3E heterodimer and one CD247 homodimer forming a stable octameric structure. CD3D-CD3E and CD3G-CD3E heterodimers preferentially associate with TR alpha and TR beta chains, respectively. The association of the CD247 homodimer is the last step of TcR assembly in the endoplasmic reticulum and is required for transport to the cell surface.</text>
</comment>
<dbReference type="Ensembl" id="ENSBIXT00005050469.1">
    <property type="protein sequence ID" value="ENSBIXP00005040928.1"/>
    <property type="gene ID" value="ENSBIXG00005023741.1"/>
</dbReference>
<evidence type="ECO:0000256" key="1">
    <source>
        <dbReference type="ARBA" id="ARBA00004236"/>
    </source>
</evidence>
<feature type="domain" description="Ig-like" evidence="10">
    <location>
        <begin position="23"/>
        <end position="111"/>
    </location>
</feature>
<dbReference type="PROSITE" id="PS50835">
    <property type="entry name" value="IG_LIKE"/>
    <property type="match status" value="1"/>
</dbReference>
<keyword evidence="8" id="KW-0391">Immunity</keyword>
<organism evidence="11 12">
    <name type="scientific">Bos indicus x Bos taurus</name>
    <name type="common">Hybrid cattle</name>
    <dbReference type="NCBI Taxonomy" id="30522"/>
    <lineage>
        <taxon>Eukaryota</taxon>
        <taxon>Metazoa</taxon>
        <taxon>Chordata</taxon>
        <taxon>Craniata</taxon>
        <taxon>Vertebrata</taxon>
        <taxon>Euteleostomi</taxon>
        <taxon>Mammalia</taxon>
        <taxon>Eutheria</taxon>
        <taxon>Laurasiatheria</taxon>
        <taxon>Artiodactyla</taxon>
        <taxon>Ruminantia</taxon>
        <taxon>Pecora</taxon>
        <taxon>Bovidae</taxon>
        <taxon>Bovinae</taxon>
        <taxon>Bos</taxon>
    </lineage>
</organism>
<evidence type="ECO:0000256" key="2">
    <source>
        <dbReference type="ARBA" id="ARBA00022475"/>
    </source>
</evidence>
<proteinExistence type="predicted"/>
<dbReference type="SUPFAM" id="SSF48726">
    <property type="entry name" value="Immunoglobulin"/>
    <property type="match status" value="1"/>
</dbReference>
<keyword evidence="4" id="KW-0472">Membrane</keyword>
<evidence type="ECO:0000256" key="4">
    <source>
        <dbReference type="ARBA" id="ARBA00023136"/>
    </source>
</evidence>
<dbReference type="InterPro" id="IPR003599">
    <property type="entry name" value="Ig_sub"/>
</dbReference>
<dbReference type="PANTHER" id="PTHR19339">
    <property type="entry name" value="T CELL RECEPTOR ALPHA VARIABLE 39"/>
    <property type="match status" value="1"/>
</dbReference>
<evidence type="ECO:0000313" key="11">
    <source>
        <dbReference type="Ensembl" id="ENSBIXP00005040928.1"/>
    </source>
</evidence>
<dbReference type="Gene3D" id="2.60.40.10">
    <property type="entry name" value="Immunoglobulins"/>
    <property type="match status" value="1"/>
</dbReference>
<reference evidence="11 12" key="1">
    <citation type="submission" date="2018-11" db="EMBL/GenBank/DDBJ databases">
        <title>Haplotype-resolved cattle genomes.</title>
        <authorList>
            <person name="Low W.Y."/>
            <person name="Tearle R."/>
            <person name="Bickhart D.M."/>
            <person name="Rosen B.D."/>
            <person name="Koren S."/>
            <person name="Rhie A."/>
            <person name="Hiendleder S."/>
            <person name="Phillippy A.M."/>
            <person name="Smith T.P.L."/>
            <person name="Williams J.L."/>
        </authorList>
    </citation>
    <scope>NUCLEOTIDE SEQUENCE [LARGE SCALE GENOMIC DNA]</scope>
</reference>
<evidence type="ECO:0000256" key="8">
    <source>
        <dbReference type="ARBA" id="ARBA00043266"/>
    </source>
</evidence>
<keyword evidence="5" id="KW-1015">Disulfide bond</keyword>
<keyword evidence="2" id="KW-1003">Cell membrane</keyword>
<accession>A0A4W2IFD2</accession>
<keyword evidence="3 9" id="KW-0732">Signal</keyword>
<dbReference type="InterPro" id="IPR007110">
    <property type="entry name" value="Ig-like_dom"/>
</dbReference>
<dbReference type="InterPro" id="IPR036179">
    <property type="entry name" value="Ig-like_dom_sf"/>
</dbReference>
<dbReference type="Proteomes" id="UP000429181">
    <property type="component" value="Chromosome 10"/>
</dbReference>
<dbReference type="Pfam" id="PF07686">
    <property type="entry name" value="V-set"/>
    <property type="match status" value="1"/>
</dbReference>
<evidence type="ECO:0000256" key="9">
    <source>
        <dbReference type="SAM" id="SignalP"/>
    </source>
</evidence>
<evidence type="ECO:0000256" key="6">
    <source>
        <dbReference type="ARBA" id="ARBA00023180"/>
    </source>
</evidence>
<name>A0A4W2IFD2_BOBOX</name>
<keyword evidence="8" id="KW-1064">Adaptive immunity</keyword>
<dbReference type="InterPro" id="IPR051896">
    <property type="entry name" value="TCR_alpha_variable"/>
</dbReference>
<evidence type="ECO:0000256" key="7">
    <source>
        <dbReference type="ARBA" id="ARBA00038651"/>
    </source>
</evidence>
<dbReference type="SMART" id="SM00409">
    <property type="entry name" value="IG"/>
    <property type="match status" value="1"/>
</dbReference>
<evidence type="ECO:0000259" key="10">
    <source>
        <dbReference type="PROSITE" id="PS50835"/>
    </source>
</evidence>
<dbReference type="GeneTree" id="ENSGT00900000140957"/>
<dbReference type="PANTHER" id="PTHR19339:SF0">
    <property type="entry name" value="T CELL RECEPTOR ALPHA VARIABLE 41"/>
    <property type="match status" value="1"/>
</dbReference>
<dbReference type="AlphaFoldDB" id="A0A4W2IFD2"/>
<comment type="subcellular location">
    <subcellularLocation>
        <location evidence="1">Cell membrane</location>
    </subcellularLocation>
</comment>
<keyword evidence="8" id="KW-1279">T cell receptor</keyword>
<feature type="signal peptide" evidence="9">
    <location>
        <begin position="1"/>
        <end position="21"/>
    </location>
</feature>
<evidence type="ECO:0000313" key="12">
    <source>
        <dbReference type="Proteomes" id="UP000429181"/>
    </source>
</evidence>
<evidence type="ECO:0000256" key="3">
    <source>
        <dbReference type="ARBA" id="ARBA00022729"/>
    </source>
</evidence>
<sequence>MVKTQQVSLAILWLQLHWVSGKNGVEQSPRYLSAQEGDLVTINCNYLEGMTTLQWLQQNPGGGIISLLILSLEMKRKGRVSATINSRERYSSLNITASQPTDSAIYSCAVETQCSADIWNPYPNSEAERHHLFSSLSFHIHLSLSSDR</sequence>
<dbReference type="InterPro" id="IPR013106">
    <property type="entry name" value="Ig_V-set"/>
</dbReference>